<evidence type="ECO:0000313" key="2">
    <source>
        <dbReference type="Proteomes" id="UP001212997"/>
    </source>
</evidence>
<dbReference type="PANTHER" id="PTHR28015">
    <property type="entry name" value="ATP SYNTHASE ASSEMBLY FACTOR FMC1, MITOCHONDRIAL"/>
    <property type="match status" value="1"/>
</dbReference>
<protein>
    <submittedName>
        <fullName evidence="1">Uncharacterized protein</fullName>
    </submittedName>
</protein>
<keyword evidence="2" id="KW-1185">Reference proteome</keyword>
<evidence type="ECO:0000313" key="1">
    <source>
        <dbReference type="EMBL" id="KAJ3485039.1"/>
    </source>
</evidence>
<sequence>MATSRIAAYRSVVREVYKASVSPRSTRNKTITANFRSIFSARRKPEEQSQFDRDMENVVTFMRSQRMHRTLLERYNPLHDMSVEERVKATARRVGLDMPINSNGTKEE</sequence>
<dbReference type="InterPro" id="IPR039196">
    <property type="entry name" value="Fmc1"/>
</dbReference>
<proteinExistence type="predicted"/>
<gene>
    <name evidence="1" type="ORF">NLI96_g5238</name>
</gene>
<dbReference type="GO" id="GO:0033615">
    <property type="term" value="P:mitochondrial proton-transporting ATP synthase complex assembly"/>
    <property type="evidence" value="ECO:0007669"/>
    <property type="project" value="InterPro"/>
</dbReference>
<dbReference type="PANTHER" id="PTHR28015:SF1">
    <property type="entry name" value="ATP SYNTHASE ASSEMBLY FACTOR FMC1, MITOCHONDRIAL"/>
    <property type="match status" value="1"/>
</dbReference>
<dbReference type="Proteomes" id="UP001212997">
    <property type="component" value="Unassembled WGS sequence"/>
</dbReference>
<accession>A0AAD5V8P3</accession>
<comment type="caution">
    <text evidence="1">The sequence shown here is derived from an EMBL/GenBank/DDBJ whole genome shotgun (WGS) entry which is preliminary data.</text>
</comment>
<name>A0AAD5V8P3_9APHY</name>
<dbReference type="GO" id="GO:0005759">
    <property type="term" value="C:mitochondrial matrix"/>
    <property type="evidence" value="ECO:0007669"/>
    <property type="project" value="TreeGrafter"/>
</dbReference>
<dbReference type="Pfam" id="PF13233">
    <property type="entry name" value="Complex1_LYR_2"/>
    <property type="match status" value="1"/>
</dbReference>
<reference evidence="1" key="1">
    <citation type="submission" date="2022-07" db="EMBL/GenBank/DDBJ databases">
        <title>Genome Sequence of Physisporinus lineatus.</title>
        <authorList>
            <person name="Buettner E."/>
        </authorList>
    </citation>
    <scope>NUCLEOTIDE SEQUENCE</scope>
    <source>
        <strain evidence="1">VT162</strain>
    </source>
</reference>
<organism evidence="1 2">
    <name type="scientific">Meripilus lineatus</name>
    <dbReference type="NCBI Taxonomy" id="2056292"/>
    <lineage>
        <taxon>Eukaryota</taxon>
        <taxon>Fungi</taxon>
        <taxon>Dikarya</taxon>
        <taxon>Basidiomycota</taxon>
        <taxon>Agaricomycotina</taxon>
        <taxon>Agaricomycetes</taxon>
        <taxon>Polyporales</taxon>
        <taxon>Meripilaceae</taxon>
        <taxon>Meripilus</taxon>
    </lineage>
</organism>
<dbReference type="EMBL" id="JANAWD010000167">
    <property type="protein sequence ID" value="KAJ3485039.1"/>
    <property type="molecule type" value="Genomic_DNA"/>
</dbReference>
<dbReference type="AlphaFoldDB" id="A0AAD5V8P3"/>